<keyword evidence="13" id="KW-1185">Reference proteome</keyword>
<dbReference type="Proteomes" id="UP000199533">
    <property type="component" value="Unassembled WGS sequence"/>
</dbReference>
<keyword evidence="6 10" id="KW-1133">Transmembrane helix</keyword>
<dbReference type="Pfam" id="PF00034">
    <property type="entry name" value="Cytochrom_C"/>
    <property type="match status" value="1"/>
</dbReference>
<accession>A0A1I3YRS4</accession>
<dbReference type="GO" id="GO:0046872">
    <property type="term" value="F:metal ion binding"/>
    <property type="evidence" value="ECO:0007669"/>
    <property type="project" value="UniProtKB-KW"/>
</dbReference>
<dbReference type="InterPro" id="IPR008457">
    <property type="entry name" value="Cu-R_CopD_dom"/>
</dbReference>
<evidence type="ECO:0000256" key="4">
    <source>
        <dbReference type="ARBA" id="ARBA00022692"/>
    </source>
</evidence>
<feature type="transmembrane region" description="Helical" evidence="10">
    <location>
        <begin position="124"/>
        <end position="143"/>
    </location>
</feature>
<dbReference type="Gene3D" id="1.10.760.10">
    <property type="entry name" value="Cytochrome c-like domain"/>
    <property type="match status" value="1"/>
</dbReference>
<feature type="domain" description="Cytochrome c" evidence="11">
    <location>
        <begin position="403"/>
        <end position="491"/>
    </location>
</feature>
<evidence type="ECO:0000256" key="6">
    <source>
        <dbReference type="ARBA" id="ARBA00022989"/>
    </source>
</evidence>
<feature type="transmembrane region" description="Helical" evidence="10">
    <location>
        <begin position="337"/>
        <end position="354"/>
    </location>
</feature>
<dbReference type="Pfam" id="PF05425">
    <property type="entry name" value="CopD"/>
    <property type="match status" value="1"/>
</dbReference>
<dbReference type="GO" id="GO:0020037">
    <property type="term" value="F:heme binding"/>
    <property type="evidence" value="ECO:0007669"/>
    <property type="project" value="InterPro"/>
</dbReference>
<keyword evidence="2" id="KW-1003">Cell membrane</keyword>
<keyword evidence="8 10" id="KW-0472">Membrane</keyword>
<sequence>MFEIIANFSHWAQLSANLILFGSFFFLAIVWQKKVVLEHPASWLVHLEKIFPWLAGVVVLGLIGILATTTGEATGHIANTWNPDAWIKFVQRTQVGLIAFVRILLAASLFATVALVLRKNRQRWHYVVCAFAASLPLIAGTFVSHSSADEMSFVAIAPFALHILLAGVWFGALPVFLLIVFNSQHESDKITRLLNASFLNQFSTIALPVMFLLLATGLIVADRMVEGYYHTLVSSPYGWLLNFKLLILAIILIIAYQVRYKWLPLISQVDITDQIKDSITHLKKWVRIEFILALALMLVATVLANTLPAKHTIIENWPFPFRFAFETTSEESIDEELFWFGTALFFVALSIAWIGIQLHWSWKKMILAPAVLTLTAMGIALPPVTIEAYPETYLKPLIPFDAISISHGARLYAEHCVDCHGPQGKGNGALAGTLSSEPTDLLTEPHTRRHTVGNFYHWIANGISGTDMSGFSETLSEDDIWDVINFLHALSRGFDARLLGTMILPETPAIASPVFFYAANDGSSGDLKDFRLEKNVILVFFSWPQSHQRLLQLKHFYEKVSREHNTEILAIPMQKLTDQEMEAIIDIVPFPIVTEGWSQIRDTYLLYRRVRTVPDLSGPGMTPVHMEFMIDRFGYLRARWNAQFEGFGWQNFSALSQQLDLLSSEDEIMPPPGDHAH</sequence>
<evidence type="ECO:0000256" key="7">
    <source>
        <dbReference type="ARBA" id="ARBA00023004"/>
    </source>
</evidence>
<dbReference type="InterPro" id="IPR036909">
    <property type="entry name" value="Cyt_c-like_dom_sf"/>
</dbReference>
<feature type="transmembrane region" description="Helical" evidence="10">
    <location>
        <begin position="51"/>
        <end position="75"/>
    </location>
</feature>
<dbReference type="InterPro" id="IPR032694">
    <property type="entry name" value="CopC/D"/>
</dbReference>
<evidence type="ECO:0000259" key="11">
    <source>
        <dbReference type="PROSITE" id="PS51007"/>
    </source>
</evidence>
<reference evidence="13" key="1">
    <citation type="submission" date="2016-10" db="EMBL/GenBank/DDBJ databases">
        <authorList>
            <person name="Varghese N."/>
            <person name="Submissions S."/>
        </authorList>
    </citation>
    <scope>NUCLEOTIDE SEQUENCE [LARGE SCALE GENOMIC DNA]</scope>
    <source>
        <strain evidence="13">Nm69</strain>
    </source>
</reference>
<evidence type="ECO:0000256" key="2">
    <source>
        <dbReference type="ARBA" id="ARBA00022475"/>
    </source>
</evidence>
<feature type="transmembrane region" description="Helical" evidence="10">
    <location>
        <begin position="290"/>
        <end position="309"/>
    </location>
</feature>
<dbReference type="AlphaFoldDB" id="A0A1I3YRS4"/>
<dbReference type="OrthoDB" id="9765171at2"/>
<name>A0A1I3YRS4_9PROT</name>
<evidence type="ECO:0000313" key="12">
    <source>
        <dbReference type="EMBL" id="SFK34505.1"/>
    </source>
</evidence>
<dbReference type="PANTHER" id="PTHR34820:SF4">
    <property type="entry name" value="INNER MEMBRANE PROTEIN YEBZ"/>
    <property type="match status" value="1"/>
</dbReference>
<dbReference type="SUPFAM" id="SSF46626">
    <property type="entry name" value="Cytochrome c"/>
    <property type="match status" value="1"/>
</dbReference>
<evidence type="ECO:0000256" key="5">
    <source>
        <dbReference type="ARBA" id="ARBA00022723"/>
    </source>
</evidence>
<dbReference type="PROSITE" id="PS51007">
    <property type="entry name" value="CYTC"/>
    <property type="match status" value="1"/>
</dbReference>
<dbReference type="EMBL" id="FOSP01000004">
    <property type="protein sequence ID" value="SFK34505.1"/>
    <property type="molecule type" value="Genomic_DNA"/>
</dbReference>
<protein>
    <submittedName>
        <fullName evidence="12">Putative copper resistance protein D</fullName>
    </submittedName>
</protein>
<dbReference type="GO" id="GO:0009055">
    <property type="term" value="F:electron transfer activity"/>
    <property type="evidence" value="ECO:0007669"/>
    <property type="project" value="InterPro"/>
</dbReference>
<evidence type="ECO:0000256" key="8">
    <source>
        <dbReference type="ARBA" id="ARBA00023136"/>
    </source>
</evidence>
<dbReference type="GO" id="GO:0006825">
    <property type="term" value="P:copper ion transport"/>
    <property type="evidence" value="ECO:0007669"/>
    <property type="project" value="InterPro"/>
</dbReference>
<comment type="subcellular location">
    <subcellularLocation>
        <location evidence="1">Cell membrane</location>
        <topology evidence="1">Multi-pass membrane protein</topology>
    </subcellularLocation>
</comment>
<dbReference type="InterPro" id="IPR009056">
    <property type="entry name" value="Cyt_c-like_dom"/>
</dbReference>
<feature type="transmembrane region" description="Helical" evidence="10">
    <location>
        <begin position="366"/>
        <end position="386"/>
    </location>
</feature>
<keyword evidence="7 9" id="KW-0408">Iron</keyword>
<dbReference type="PANTHER" id="PTHR34820">
    <property type="entry name" value="INNER MEMBRANE PROTEIN YEBZ"/>
    <property type="match status" value="1"/>
</dbReference>
<feature type="transmembrane region" description="Helical" evidence="10">
    <location>
        <begin position="239"/>
        <end position="258"/>
    </location>
</feature>
<keyword evidence="4 10" id="KW-0812">Transmembrane</keyword>
<feature type="transmembrane region" description="Helical" evidence="10">
    <location>
        <begin position="193"/>
        <end position="219"/>
    </location>
</feature>
<organism evidence="12 13">
    <name type="scientific">Nitrosomonas aestuarii</name>
    <dbReference type="NCBI Taxonomy" id="52441"/>
    <lineage>
        <taxon>Bacteria</taxon>
        <taxon>Pseudomonadati</taxon>
        <taxon>Pseudomonadota</taxon>
        <taxon>Betaproteobacteria</taxon>
        <taxon>Nitrosomonadales</taxon>
        <taxon>Nitrosomonadaceae</taxon>
        <taxon>Nitrosomonas</taxon>
    </lineage>
</organism>
<feature type="transmembrane region" description="Helical" evidence="10">
    <location>
        <begin position="155"/>
        <end position="181"/>
    </location>
</feature>
<evidence type="ECO:0000256" key="3">
    <source>
        <dbReference type="ARBA" id="ARBA00022617"/>
    </source>
</evidence>
<evidence type="ECO:0000256" key="9">
    <source>
        <dbReference type="PROSITE-ProRule" id="PRU00433"/>
    </source>
</evidence>
<proteinExistence type="predicted"/>
<evidence type="ECO:0000313" key="13">
    <source>
        <dbReference type="Proteomes" id="UP000199533"/>
    </source>
</evidence>
<evidence type="ECO:0000256" key="1">
    <source>
        <dbReference type="ARBA" id="ARBA00004651"/>
    </source>
</evidence>
<gene>
    <name evidence="12" type="ORF">SAMN05216302_1004122</name>
</gene>
<dbReference type="RefSeq" id="WP_090697388.1">
    <property type="nucleotide sequence ID" value="NZ_FOSP01000004.1"/>
</dbReference>
<feature type="transmembrane region" description="Helical" evidence="10">
    <location>
        <begin position="95"/>
        <end position="117"/>
    </location>
</feature>
<evidence type="ECO:0000256" key="10">
    <source>
        <dbReference type="SAM" id="Phobius"/>
    </source>
</evidence>
<keyword evidence="5 9" id="KW-0479">Metal-binding</keyword>
<keyword evidence="3 9" id="KW-0349">Heme</keyword>
<dbReference type="STRING" id="52441.SAMN05216302_1004122"/>
<feature type="transmembrane region" description="Helical" evidence="10">
    <location>
        <begin position="12"/>
        <end position="31"/>
    </location>
</feature>
<dbReference type="GO" id="GO:0005886">
    <property type="term" value="C:plasma membrane"/>
    <property type="evidence" value="ECO:0007669"/>
    <property type="project" value="UniProtKB-SubCell"/>
</dbReference>